<dbReference type="PANTHER" id="PTHR12993">
    <property type="entry name" value="N-ACETYLGLUCOSAMINYL-PHOSPHATIDYLINOSITOL DE-N-ACETYLASE-RELATED"/>
    <property type="match status" value="1"/>
</dbReference>
<dbReference type="AlphaFoldDB" id="A0A919CH49"/>
<name>A0A919CH49_9ACTN</name>
<organism evidence="2 3">
    <name type="scientific">Nocardiopsis kunsanensis</name>
    <dbReference type="NCBI Taxonomy" id="141693"/>
    <lineage>
        <taxon>Bacteria</taxon>
        <taxon>Bacillati</taxon>
        <taxon>Actinomycetota</taxon>
        <taxon>Actinomycetes</taxon>
        <taxon>Streptosporangiales</taxon>
        <taxon>Nocardiopsidaceae</taxon>
        <taxon>Nocardiopsis</taxon>
    </lineage>
</organism>
<gene>
    <name evidence="2" type="ORF">GCM10007147_20380</name>
</gene>
<dbReference type="SUPFAM" id="SSF102588">
    <property type="entry name" value="LmbE-like"/>
    <property type="match status" value="1"/>
</dbReference>
<dbReference type="GO" id="GO:0016137">
    <property type="term" value="P:glycoside metabolic process"/>
    <property type="evidence" value="ECO:0007669"/>
    <property type="project" value="UniProtKB-ARBA"/>
</dbReference>
<keyword evidence="3" id="KW-1185">Reference proteome</keyword>
<accession>A0A919CH49</accession>
<evidence type="ECO:0000256" key="1">
    <source>
        <dbReference type="ARBA" id="ARBA00022833"/>
    </source>
</evidence>
<comment type="caution">
    <text evidence="2">The sequence shown here is derived from an EMBL/GenBank/DDBJ whole genome shotgun (WGS) entry which is preliminary data.</text>
</comment>
<sequence length="248" mass="26583">MKPPHPIDGPGTDENRWLDWERTTRIPDLDLDGVRSLAVVAPHPDDEVLGFGGTLAMLAERGVHVRVVAVTDGEGSHPRSPTTSPEELVQRRVEERSAALAELGVPDTDVIRLGVPDGEAGGAEAEIALRLSRLLSGFDLCVSSWAGDLHPDHMAAGSAAADAARACGVQLFQYPVWMWHWAEPGAAAVPWDRAYRVELSERALSRKSAAIGCFTTQIAPLSDLPGDEAVLGAEMVEHFGRGEEVVFG</sequence>
<dbReference type="InterPro" id="IPR003737">
    <property type="entry name" value="GlcNAc_PI_deacetylase-related"/>
</dbReference>
<keyword evidence="1" id="KW-0862">Zinc</keyword>
<dbReference type="RefSeq" id="WP_193517820.1">
    <property type="nucleotide sequence ID" value="NZ_BMXL01000008.1"/>
</dbReference>
<evidence type="ECO:0000313" key="2">
    <source>
        <dbReference type="EMBL" id="GHD24402.1"/>
    </source>
</evidence>
<dbReference type="InterPro" id="IPR024078">
    <property type="entry name" value="LmbE-like_dom_sf"/>
</dbReference>
<evidence type="ECO:0000313" key="3">
    <source>
        <dbReference type="Proteomes" id="UP000654947"/>
    </source>
</evidence>
<protein>
    <submittedName>
        <fullName evidence="2">PIG-L family deacetylase</fullName>
    </submittedName>
</protein>
<reference evidence="2 3" key="1">
    <citation type="journal article" date="2014" name="Int. J. Syst. Evol. Microbiol.">
        <title>Complete genome sequence of Corynebacterium casei LMG S-19264T (=DSM 44701T), isolated from a smear-ripened cheese.</title>
        <authorList>
            <consortium name="US DOE Joint Genome Institute (JGI-PGF)"/>
            <person name="Walter F."/>
            <person name="Albersmeier A."/>
            <person name="Kalinowski J."/>
            <person name="Ruckert C."/>
        </authorList>
    </citation>
    <scope>NUCLEOTIDE SEQUENCE [LARGE SCALE GENOMIC DNA]</scope>
    <source>
        <strain evidence="2 3">KCTC 19473</strain>
    </source>
</reference>
<dbReference type="Pfam" id="PF02585">
    <property type="entry name" value="PIG-L"/>
    <property type="match status" value="1"/>
</dbReference>
<dbReference type="PANTHER" id="PTHR12993:SF29">
    <property type="entry name" value="BLR3841 PROTEIN"/>
    <property type="match status" value="1"/>
</dbReference>
<dbReference type="EMBL" id="BMXL01000008">
    <property type="protein sequence ID" value="GHD24402.1"/>
    <property type="molecule type" value="Genomic_DNA"/>
</dbReference>
<dbReference type="Proteomes" id="UP000654947">
    <property type="component" value="Unassembled WGS sequence"/>
</dbReference>
<dbReference type="Gene3D" id="3.40.50.10320">
    <property type="entry name" value="LmbE-like"/>
    <property type="match status" value="1"/>
</dbReference>
<proteinExistence type="predicted"/>
<dbReference type="GO" id="GO:0016811">
    <property type="term" value="F:hydrolase activity, acting on carbon-nitrogen (but not peptide) bonds, in linear amides"/>
    <property type="evidence" value="ECO:0007669"/>
    <property type="project" value="TreeGrafter"/>
</dbReference>